<dbReference type="AlphaFoldDB" id="A0A2W5NEI8"/>
<reference evidence="2 3" key="1">
    <citation type="submission" date="2017-08" db="EMBL/GenBank/DDBJ databases">
        <title>Infants hospitalized years apart are colonized by the same room-sourced microbial strains.</title>
        <authorList>
            <person name="Brooks B."/>
            <person name="Olm M.R."/>
            <person name="Firek B.A."/>
            <person name="Baker R."/>
            <person name="Thomas B.C."/>
            <person name="Morowitz M.J."/>
            <person name="Banfield J.F."/>
        </authorList>
    </citation>
    <scope>NUCLEOTIDE SEQUENCE [LARGE SCALE GENOMIC DNA]</scope>
    <source>
        <strain evidence="2">S2_005_002_R2_33</strain>
    </source>
</reference>
<dbReference type="EMBL" id="QFPX01000033">
    <property type="protein sequence ID" value="PZQ50878.1"/>
    <property type="molecule type" value="Genomic_DNA"/>
</dbReference>
<proteinExistence type="predicted"/>
<accession>A0A2W5NEI8</accession>
<sequence length="170" mass="18706">MLSTERLTLRPHSIEDLDHVFELAHDPAVHEFIRGLPTSREEAWHRLLRYAGHWSLLGYGMFAVFERASGTFIGEVGLADFRRGLGPDFDGNPEAAWLFAGASHGKGYALEAMAALLGWFGQEHASARTVCIIDVANAASTKLAGRLGFQQYGTAVYREAHVAKYERSGS</sequence>
<dbReference type="InterPro" id="IPR000182">
    <property type="entry name" value="GNAT_dom"/>
</dbReference>
<gene>
    <name evidence="2" type="ORF">DI555_22195</name>
</gene>
<protein>
    <submittedName>
        <fullName evidence="2">GNAT family N-acetyltransferase</fullName>
    </submittedName>
</protein>
<dbReference type="PANTHER" id="PTHR43792">
    <property type="entry name" value="GNAT FAMILY, PUTATIVE (AFU_ORTHOLOGUE AFUA_3G00765)-RELATED-RELATED"/>
    <property type="match status" value="1"/>
</dbReference>
<dbReference type="Pfam" id="PF13302">
    <property type="entry name" value="Acetyltransf_3"/>
    <property type="match status" value="1"/>
</dbReference>
<dbReference type="InterPro" id="IPR051531">
    <property type="entry name" value="N-acetyltransferase"/>
</dbReference>
<organism evidence="2 3">
    <name type="scientific">Novosphingobium pentaromativorans</name>
    <dbReference type="NCBI Taxonomy" id="205844"/>
    <lineage>
        <taxon>Bacteria</taxon>
        <taxon>Pseudomonadati</taxon>
        <taxon>Pseudomonadota</taxon>
        <taxon>Alphaproteobacteria</taxon>
        <taxon>Sphingomonadales</taxon>
        <taxon>Sphingomonadaceae</taxon>
        <taxon>Novosphingobium</taxon>
    </lineage>
</organism>
<dbReference type="Gene3D" id="3.40.630.30">
    <property type="match status" value="1"/>
</dbReference>
<dbReference type="InterPro" id="IPR016181">
    <property type="entry name" value="Acyl_CoA_acyltransferase"/>
</dbReference>
<keyword evidence="2" id="KW-0808">Transferase</keyword>
<comment type="caution">
    <text evidence="2">The sequence shown here is derived from an EMBL/GenBank/DDBJ whole genome shotgun (WGS) entry which is preliminary data.</text>
</comment>
<dbReference type="PROSITE" id="PS51186">
    <property type="entry name" value="GNAT"/>
    <property type="match status" value="1"/>
</dbReference>
<evidence type="ECO:0000313" key="2">
    <source>
        <dbReference type="EMBL" id="PZQ50878.1"/>
    </source>
</evidence>
<dbReference type="PANTHER" id="PTHR43792:SF16">
    <property type="entry name" value="N-ACETYLTRANSFERASE DOMAIN-CONTAINING PROTEIN"/>
    <property type="match status" value="1"/>
</dbReference>
<name>A0A2W5NEI8_9SPHN</name>
<dbReference type="SUPFAM" id="SSF55729">
    <property type="entry name" value="Acyl-CoA N-acyltransferases (Nat)"/>
    <property type="match status" value="1"/>
</dbReference>
<evidence type="ECO:0000313" key="3">
    <source>
        <dbReference type="Proteomes" id="UP000249082"/>
    </source>
</evidence>
<dbReference type="GO" id="GO:0016747">
    <property type="term" value="F:acyltransferase activity, transferring groups other than amino-acyl groups"/>
    <property type="evidence" value="ECO:0007669"/>
    <property type="project" value="InterPro"/>
</dbReference>
<evidence type="ECO:0000259" key="1">
    <source>
        <dbReference type="PROSITE" id="PS51186"/>
    </source>
</evidence>
<dbReference type="Proteomes" id="UP000249082">
    <property type="component" value="Unassembled WGS sequence"/>
</dbReference>
<feature type="domain" description="N-acetyltransferase" evidence="1">
    <location>
        <begin position="7"/>
        <end position="168"/>
    </location>
</feature>